<dbReference type="InterPro" id="IPR025877">
    <property type="entry name" value="MobA-like_NTP_Trfase"/>
</dbReference>
<name>A0A3B0U895_9ZZZZ</name>
<dbReference type="InterPro" id="IPR029044">
    <property type="entry name" value="Nucleotide-diphossugar_trans"/>
</dbReference>
<reference evidence="3" key="1">
    <citation type="submission" date="2018-06" db="EMBL/GenBank/DDBJ databases">
        <authorList>
            <person name="Zhirakovskaya E."/>
        </authorList>
    </citation>
    <scope>NUCLEOTIDE SEQUENCE</scope>
</reference>
<protein>
    <recommendedName>
        <fullName evidence="2">MobA-like NTP transferase domain-containing protein</fullName>
    </recommendedName>
</protein>
<keyword evidence="1" id="KW-0808">Transferase</keyword>
<feature type="domain" description="MobA-like NTP transferase" evidence="2">
    <location>
        <begin position="22"/>
        <end position="167"/>
    </location>
</feature>
<dbReference type="PANTHER" id="PTHR19136:SF81">
    <property type="entry name" value="MOLYBDENUM COFACTOR GUANYLYLTRANSFERASE"/>
    <property type="match status" value="1"/>
</dbReference>
<organism evidence="3">
    <name type="scientific">hydrothermal vent metagenome</name>
    <dbReference type="NCBI Taxonomy" id="652676"/>
    <lineage>
        <taxon>unclassified sequences</taxon>
        <taxon>metagenomes</taxon>
        <taxon>ecological metagenomes</taxon>
    </lineage>
</organism>
<evidence type="ECO:0000259" key="2">
    <source>
        <dbReference type="Pfam" id="PF12804"/>
    </source>
</evidence>
<dbReference type="SUPFAM" id="SSF53448">
    <property type="entry name" value="Nucleotide-diphospho-sugar transferases"/>
    <property type="match status" value="1"/>
</dbReference>
<dbReference type="Gene3D" id="3.90.550.10">
    <property type="entry name" value="Spore Coat Polysaccharide Biosynthesis Protein SpsA, Chain A"/>
    <property type="match status" value="1"/>
</dbReference>
<proteinExistence type="predicted"/>
<dbReference type="EMBL" id="UOEO01000181">
    <property type="protein sequence ID" value="VAW21707.1"/>
    <property type="molecule type" value="Genomic_DNA"/>
</dbReference>
<dbReference type="Pfam" id="PF12804">
    <property type="entry name" value="NTP_transf_3"/>
    <property type="match status" value="1"/>
</dbReference>
<sequence>MKGCEREKSAHLPVTKNPQTAGIILAGGTAERLGLVVKANLKIGGRTLLERSRTSIKANCAHLILSSGTHSPALFDDAGGLICVGDDGQGPARALLKGASYIQEHLPDVGFLVSVAVDAPFLPSDFIGRAMKLLTGDVDAVVAAFDTQTYPTNSLWRLPTLARFSEATDPEIAQNAPRSLFGILKRVRWVELDYTPLTSKNPFVNVNTPADLVACNQRARTD</sequence>
<evidence type="ECO:0000256" key="1">
    <source>
        <dbReference type="ARBA" id="ARBA00022679"/>
    </source>
</evidence>
<gene>
    <name evidence="3" type="ORF">MNBD_ALPHA12-85</name>
</gene>
<dbReference type="GO" id="GO:0016779">
    <property type="term" value="F:nucleotidyltransferase activity"/>
    <property type="evidence" value="ECO:0007669"/>
    <property type="project" value="UniProtKB-ARBA"/>
</dbReference>
<accession>A0A3B0U895</accession>
<evidence type="ECO:0000313" key="3">
    <source>
        <dbReference type="EMBL" id="VAW21707.1"/>
    </source>
</evidence>
<dbReference type="PANTHER" id="PTHR19136">
    <property type="entry name" value="MOLYBDENUM COFACTOR GUANYLYLTRANSFERASE"/>
    <property type="match status" value="1"/>
</dbReference>
<dbReference type="AlphaFoldDB" id="A0A3B0U895"/>